<comment type="caution">
    <text evidence="12">Was originally thought to be a dihydrodipicolinate synthase (DHDPS), catalyzing the condensation of (S)-aspartate-beta-semialdehyde [(S)-ASA] and pyruvate to dihydrodipicolinate (DHDP). However, it was shown in E.coli that the product of the enzymatic reaction is not dihydrodipicolinate but in fact (4S)-4-hydroxy-2,3,4,5-tetrahydro-(2S)-dipicolinic acid (HTPA), and that the consecutive dehydration reaction leading to DHDP is not spontaneous but catalyzed by DapB.</text>
</comment>
<dbReference type="PIRSF" id="PIRSF001365">
    <property type="entry name" value="DHDPS"/>
    <property type="match status" value="1"/>
</dbReference>
<dbReference type="EMBL" id="FWFG01000054">
    <property type="protein sequence ID" value="SLM91148.1"/>
    <property type="molecule type" value="Genomic_DNA"/>
</dbReference>
<dbReference type="InterPro" id="IPR002220">
    <property type="entry name" value="DapA-like"/>
</dbReference>
<evidence type="ECO:0000256" key="13">
    <source>
        <dbReference type="PIRNR" id="PIRNR001365"/>
    </source>
</evidence>
<dbReference type="GO" id="GO:0005829">
    <property type="term" value="C:cytosol"/>
    <property type="evidence" value="ECO:0007669"/>
    <property type="project" value="TreeGrafter"/>
</dbReference>
<dbReference type="UniPathway" id="UPA00034">
    <property type="reaction ID" value="UER00017"/>
</dbReference>
<evidence type="ECO:0000256" key="15">
    <source>
        <dbReference type="PIRSR" id="PIRSR001365-2"/>
    </source>
</evidence>
<evidence type="ECO:0000256" key="14">
    <source>
        <dbReference type="PIRSR" id="PIRSR001365-1"/>
    </source>
</evidence>
<dbReference type="InterPro" id="IPR020625">
    <property type="entry name" value="Schiff_base-form_aldolases_AS"/>
</dbReference>
<comment type="catalytic activity">
    <reaction evidence="11 12">
        <text>L-aspartate 4-semialdehyde + pyruvate = (2S,4S)-4-hydroxy-2,3,4,5-tetrahydrodipicolinate + H2O + H(+)</text>
        <dbReference type="Rhea" id="RHEA:34171"/>
        <dbReference type="ChEBI" id="CHEBI:15361"/>
        <dbReference type="ChEBI" id="CHEBI:15377"/>
        <dbReference type="ChEBI" id="CHEBI:15378"/>
        <dbReference type="ChEBI" id="CHEBI:67139"/>
        <dbReference type="ChEBI" id="CHEBI:537519"/>
        <dbReference type="EC" id="4.3.3.7"/>
    </reaction>
</comment>
<evidence type="ECO:0000256" key="11">
    <source>
        <dbReference type="ARBA" id="ARBA00047836"/>
    </source>
</evidence>
<evidence type="ECO:0000256" key="7">
    <source>
        <dbReference type="ARBA" id="ARBA00022915"/>
    </source>
</evidence>
<dbReference type="OrthoDB" id="9782828at2"/>
<evidence type="ECO:0000256" key="10">
    <source>
        <dbReference type="ARBA" id="ARBA00023270"/>
    </source>
</evidence>
<keyword evidence="5 12" id="KW-0963">Cytoplasm</keyword>
<feature type="binding site" evidence="12 15">
    <location>
        <position position="212"/>
    </location>
    <ligand>
        <name>pyruvate</name>
        <dbReference type="ChEBI" id="CHEBI:15361"/>
    </ligand>
</feature>
<sequence length="313" mass="32187">MSSSGTIPARPFGANGVAMVTPFTPDSAALDLDAAQALAVHLVEHGVDMLVLGGTTGESPTTSDEEKHAIVRAVREAVGDEPTILAGVGTNDTRHSIALARASAELGVDGLLVVTPYYSKPSQEGIARHVEGIADATDVPVMLYDIPGRSGVPLALETILRLAEHERILALKDAKGDLAQAAGVMARTDLAYYSGEDALNLPWMAIGASGIVSVVGQVDPELESEVIAAVDRSDLPLARTLHTRLSPLVDAIMGIMPGVVAAKTALALQGVIPHAAVRGPLAPADDAQTRALAAVLEAAGLIDGSTTTSRRNA</sequence>
<dbReference type="PRINTS" id="PR00146">
    <property type="entry name" value="DHPICSNTHASE"/>
</dbReference>
<dbReference type="InterPro" id="IPR005263">
    <property type="entry name" value="DapA"/>
</dbReference>
<comment type="subunit">
    <text evidence="12">Homotetramer; dimer of dimers.</text>
</comment>
<evidence type="ECO:0000256" key="1">
    <source>
        <dbReference type="ARBA" id="ARBA00003294"/>
    </source>
</evidence>
<evidence type="ECO:0000256" key="6">
    <source>
        <dbReference type="ARBA" id="ARBA00022605"/>
    </source>
</evidence>
<feature type="site" description="Part of a proton relay during catalysis" evidence="12">
    <location>
        <position position="118"/>
    </location>
</feature>
<protein>
    <recommendedName>
        <fullName evidence="4 12">4-hydroxy-tetrahydrodipicolinate synthase</fullName>
        <shortName evidence="12">HTPA synthase</shortName>
        <ecNumber evidence="4 12">4.3.3.7</ecNumber>
    </recommendedName>
</protein>
<dbReference type="GO" id="GO:0019877">
    <property type="term" value="P:diaminopimelate biosynthetic process"/>
    <property type="evidence" value="ECO:0007669"/>
    <property type="project" value="UniProtKB-UniRule"/>
</dbReference>
<reference evidence="16 17" key="1">
    <citation type="submission" date="2017-02" db="EMBL/GenBank/DDBJ databases">
        <authorList>
            <person name="Peterson S.W."/>
        </authorList>
    </citation>
    <scope>NUCLEOTIDE SEQUENCE [LARGE SCALE GENOMIC DNA]</scope>
    <source>
        <strain evidence="16 17">CIP104813</strain>
    </source>
</reference>
<dbReference type="SMART" id="SM01130">
    <property type="entry name" value="DHDPS"/>
    <property type="match status" value="1"/>
</dbReference>
<dbReference type="Proteomes" id="UP000195981">
    <property type="component" value="Unassembled WGS sequence"/>
</dbReference>
<dbReference type="CDD" id="cd00950">
    <property type="entry name" value="DHDPS"/>
    <property type="match status" value="1"/>
</dbReference>
<dbReference type="RefSeq" id="WP_087103674.1">
    <property type="nucleotide sequence ID" value="NZ_FWFG01000054.1"/>
</dbReference>
<comment type="function">
    <text evidence="1 12">Catalyzes the condensation of (S)-aspartate-beta-semialdehyde [(S)-ASA] and pyruvate to 4-hydroxy-tetrahydrodipicolinate (HTPA).</text>
</comment>
<evidence type="ECO:0000313" key="16">
    <source>
        <dbReference type="EMBL" id="SLM91148.1"/>
    </source>
</evidence>
<keyword evidence="8 12" id="KW-0457">Lysine biosynthesis</keyword>
<dbReference type="AlphaFoldDB" id="A0A1X6X0R7"/>
<keyword evidence="7 12" id="KW-0220">Diaminopimelate biosynthesis</keyword>
<comment type="pathway">
    <text evidence="2 12">Amino-acid biosynthesis; L-lysine biosynthesis via DAP pathway; (S)-tetrahydrodipicolinate from L-aspartate: step 3/4.</text>
</comment>
<dbReference type="GO" id="GO:0009089">
    <property type="term" value="P:lysine biosynthetic process via diaminopimelate"/>
    <property type="evidence" value="ECO:0007669"/>
    <property type="project" value="UniProtKB-UniRule"/>
</dbReference>
<keyword evidence="10 12" id="KW-0704">Schiff base</keyword>
<feature type="active site" description="Proton donor/acceptor" evidence="12 14">
    <location>
        <position position="144"/>
    </location>
</feature>
<accession>A0A1X6X0R7</accession>
<dbReference type="EC" id="4.3.3.7" evidence="4 12"/>
<evidence type="ECO:0000256" key="12">
    <source>
        <dbReference type="HAMAP-Rule" id="MF_00418"/>
    </source>
</evidence>
<keyword evidence="6 12" id="KW-0028">Amino-acid biosynthesis</keyword>
<keyword evidence="9 12" id="KW-0456">Lyase</keyword>
<dbReference type="PROSITE" id="PS00666">
    <property type="entry name" value="DHDPS_2"/>
    <property type="match status" value="1"/>
</dbReference>
<comment type="subcellular location">
    <subcellularLocation>
        <location evidence="12">Cytoplasm</location>
    </subcellularLocation>
</comment>
<evidence type="ECO:0000313" key="17">
    <source>
        <dbReference type="Proteomes" id="UP000195981"/>
    </source>
</evidence>
<evidence type="ECO:0000256" key="4">
    <source>
        <dbReference type="ARBA" id="ARBA00012086"/>
    </source>
</evidence>
<feature type="site" description="Part of a proton relay during catalysis" evidence="12">
    <location>
        <position position="55"/>
    </location>
</feature>
<evidence type="ECO:0000256" key="2">
    <source>
        <dbReference type="ARBA" id="ARBA00005120"/>
    </source>
</evidence>
<comment type="similarity">
    <text evidence="3 12 13">Belongs to the DapA family.</text>
</comment>
<dbReference type="PANTHER" id="PTHR12128:SF66">
    <property type="entry name" value="4-HYDROXY-2-OXOGLUTARATE ALDOLASE, MITOCHONDRIAL"/>
    <property type="match status" value="1"/>
</dbReference>
<proteinExistence type="inferred from homology"/>
<gene>
    <name evidence="12" type="primary">dapA</name>
    <name evidence="16" type="ORF">FM110_06200</name>
</gene>
<dbReference type="Gene3D" id="3.20.20.70">
    <property type="entry name" value="Aldolase class I"/>
    <property type="match status" value="1"/>
</dbReference>
<dbReference type="PANTHER" id="PTHR12128">
    <property type="entry name" value="DIHYDRODIPICOLINATE SYNTHASE"/>
    <property type="match status" value="1"/>
</dbReference>
<feature type="active site" description="Schiff-base intermediate with substrate" evidence="12 14">
    <location>
        <position position="172"/>
    </location>
</feature>
<keyword evidence="17" id="KW-1185">Reference proteome</keyword>
<dbReference type="GO" id="GO:0008840">
    <property type="term" value="F:4-hydroxy-tetrahydrodipicolinate synthase activity"/>
    <property type="evidence" value="ECO:0007669"/>
    <property type="project" value="UniProtKB-UniRule"/>
</dbReference>
<dbReference type="InterPro" id="IPR013785">
    <property type="entry name" value="Aldolase_TIM"/>
</dbReference>
<evidence type="ECO:0000256" key="3">
    <source>
        <dbReference type="ARBA" id="ARBA00007592"/>
    </source>
</evidence>
<dbReference type="SUPFAM" id="SSF51569">
    <property type="entry name" value="Aldolase"/>
    <property type="match status" value="1"/>
</dbReference>
<feature type="binding site" evidence="12 15">
    <location>
        <position position="56"/>
    </location>
    <ligand>
        <name>pyruvate</name>
        <dbReference type="ChEBI" id="CHEBI:15361"/>
    </ligand>
</feature>
<dbReference type="Pfam" id="PF00701">
    <property type="entry name" value="DHDPS"/>
    <property type="match status" value="1"/>
</dbReference>
<dbReference type="HAMAP" id="MF_00418">
    <property type="entry name" value="DapA"/>
    <property type="match status" value="1"/>
</dbReference>
<evidence type="ECO:0000256" key="8">
    <source>
        <dbReference type="ARBA" id="ARBA00023154"/>
    </source>
</evidence>
<evidence type="ECO:0000256" key="9">
    <source>
        <dbReference type="ARBA" id="ARBA00023239"/>
    </source>
</evidence>
<organism evidence="16 17">
    <name type="scientific">Brachybacterium nesterenkovii</name>
    <dbReference type="NCBI Taxonomy" id="47847"/>
    <lineage>
        <taxon>Bacteria</taxon>
        <taxon>Bacillati</taxon>
        <taxon>Actinomycetota</taxon>
        <taxon>Actinomycetes</taxon>
        <taxon>Micrococcales</taxon>
        <taxon>Dermabacteraceae</taxon>
        <taxon>Brachybacterium</taxon>
    </lineage>
</organism>
<name>A0A1X6X0R7_9MICO</name>
<dbReference type="NCBIfam" id="TIGR00674">
    <property type="entry name" value="dapA"/>
    <property type="match status" value="1"/>
</dbReference>
<evidence type="ECO:0000256" key="5">
    <source>
        <dbReference type="ARBA" id="ARBA00022490"/>
    </source>
</evidence>